<sequence length="328" mass="37752">MHIPFEYLLKALRKTYTMLYPAAPINTCYIETSPKRSSQMIYNLLSDDRPCMIARFGGFELSVTANYIGVKSKRKDIISYIRGKTPDLWWNTKTWQYLNNNAGFFPLTLTEIERFCELMLKSAAQVDILGSWQDNEQFINFAPDMKRVKLMLLEPFWNASPWTKALEGKKVLVVHPFARSIEKQYNEQRNLLFDNPDILPLFELSTIEAVQSIGGQAPGFNSWFEALAHMQKQIDHINFDICLLGCGAYGFPLAAYVKSKGKKAVHLGGALQLLFGIRGKRWENPDYGVKAWNIPYGSYLSLMNEHWIRPKKNDIPLNANQVEDACYW</sequence>
<comment type="caution">
    <text evidence="1">The sequence shown here is derived from an EMBL/GenBank/DDBJ whole genome shotgun (WGS) entry which is preliminary data.</text>
</comment>
<dbReference type="AlphaFoldDB" id="A0A015X1H8"/>
<gene>
    <name evidence="1" type="ORF">M136_2802</name>
</gene>
<dbReference type="Proteomes" id="UP000022082">
    <property type="component" value="Unassembled WGS sequence"/>
</dbReference>
<name>A0A015X1H8_BACFG</name>
<dbReference type="EMBL" id="JGDJ01000230">
    <property type="protein sequence ID" value="EXZ28020.1"/>
    <property type="molecule type" value="Genomic_DNA"/>
</dbReference>
<proteinExistence type="predicted"/>
<evidence type="ECO:0000313" key="1">
    <source>
        <dbReference type="EMBL" id="EXZ28020.1"/>
    </source>
</evidence>
<organism evidence="1 2">
    <name type="scientific">Bacteroides fragilis str. S36L11</name>
    <dbReference type="NCBI Taxonomy" id="1339327"/>
    <lineage>
        <taxon>Bacteria</taxon>
        <taxon>Pseudomonadati</taxon>
        <taxon>Bacteroidota</taxon>
        <taxon>Bacteroidia</taxon>
        <taxon>Bacteroidales</taxon>
        <taxon>Bacteroidaceae</taxon>
        <taxon>Bacteroides</taxon>
    </lineage>
</organism>
<dbReference type="PATRIC" id="fig|1339327.3.peg.3375"/>
<accession>A0A015X1H8</accession>
<protein>
    <submittedName>
        <fullName evidence="1">Uncharacterized protein</fullName>
    </submittedName>
</protein>
<reference evidence="1 2" key="1">
    <citation type="submission" date="2014-02" db="EMBL/GenBank/DDBJ databases">
        <authorList>
            <person name="Sears C."/>
            <person name="Carroll K."/>
            <person name="Sack B.R."/>
            <person name="Qadri F."/>
            <person name="Myers L.L."/>
            <person name="Chung G.-T."/>
            <person name="Escheverria P."/>
            <person name="Fraser C.M."/>
            <person name="Sadzewicz L."/>
            <person name="Shefchek K.A."/>
            <person name="Tallon L."/>
            <person name="Das S.P."/>
            <person name="Daugherty S."/>
            <person name="Mongodin E.F."/>
        </authorList>
    </citation>
    <scope>NUCLEOTIDE SEQUENCE [LARGE SCALE GENOMIC DNA]</scope>
    <source>
        <strain evidence="1 2">S36L11</strain>
    </source>
</reference>
<evidence type="ECO:0000313" key="2">
    <source>
        <dbReference type="Proteomes" id="UP000022082"/>
    </source>
</evidence>
<dbReference type="RefSeq" id="WP_005788625.1">
    <property type="nucleotide sequence ID" value="NZ_JGDJ01000230.1"/>
</dbReference>